<dbReference type="AlphaFoldDB" id="A0A7J8RHN9"/>
<accession>A0A7J8RHN9</accession>
<protein>
    <submittedName>
        <fullName evidence="2">Uncharacterized protein</fullName>
    </submittedName>
</protein>
<keyword evidence="1" id="KW-0175">Coiled coil</keyword>
<evidence type="ECO:0000313" key="3">
    <source>
        <dbReference type="Proteomes" id="UP000593561"/>
    </source>
</evidence>
<sequence length="71" mass="8335">MNTSKKKEIKFFGCSKFKEWVKSGSEGTNSTAKEEGCTIDRIMIENKMLLTENKRLRLENDELNIDEMRKM</sequence>
<evidence type="ECO:0000313" key="2">
    <source>
        <dbReference type="EMBL" id="MBA0612876.1"/>
    </source>
</evidence>
<reference evidence="2 3" key="1">
    <citation type="journal article" date="2019" name="Genome Biol. Evol.">
        <title>Insights into the evolution of the New World diploid cottons (Gossypium, subgenus Houzingenia) based on genome sequencing.</title>
        <authorList>
            <person name="Grover C.E."/>
            <person name="Arick M.A. 2nd"/>
            <person name="Thrash A."/>
            <person name="Conover J.L."/>
            <person name="Sanders W.S."/>
            <person name="Peterson D.G."/>
            <person name="Frelichowski J.E."/>
            <person name="Scheffler J.A."/>
            <person name="Scheffler B.E."/>
            <person name="Wendel J.F."/>
        </authorList>
    </citation>
    <scope>NUCLEOTIDE SEQUENCE [LARGE SCALE GENOMIC DNA]</scope>
    <source>
        <strain evidence="2">27</strain>
        <tissue evidence="2">Leaf</tissue>
    </source>
</reference>
<gene>
    <name evidence="2" type="ORF">Godav_013425</name>
</gene>
<feature type="coiled-coil region" evidence="1">
    <location>
        <begin position="39"/>
        <end position="66"/>
    </location>
</feature>
<comment type="caution">
    <text evidence="2">The sequence shown here is derived from an EMBL/GenBank/DDBJ whole genome shotgun (WGS) entry which is preliminary data.</text>
</comment>
<keyword evidence="3" id="KW-1185">Reference proteome</keyword>
<dbReference type="Proteomes" id="UP000593561">
    <property type="component" value="Unassembled WGS sequence"/>
</dbReference>
<evidence type="ECO:0000256" key="1">
    <source>
        <dbReference type="SAM" id="Coils"/>
    </source>
</evidence>
<proteinExistence type="predicted"/>
<organism evidence="2 3">
    <name type="scientific">Gossypium davidsonii</name>
    <name type="common">Davidson's cotton</name>
    <name type="synonym">Gossypium klotzschianum subsp. davidsonii</name>
    <dbReference type="NCBI Taxonomy" id="34287"/>
    <lineage>
        <taxon>Eukaryota</taxon>
        <taxon>Viridiplantae</taxon>
        <taxon>Streptophyta</taxon>
        <taxon>Embryophyta</taxon>
        <taxon>Tracheophyta</taxon>
        <taxon>Spermatophyta</taxon>
        <taxon>Magnoliopsida</taxon>
        <taxon>eudicotyledons</taxon>
        <taxon>Gunneridae</taxon>
        <taxon>Pentapetalae</taxon>
        <taxon>rosids</taxon>
        <taxon>malvids</taxon>
        <taxon>Malvales</taxon>
        <taxon>Malvaceae</taxon>
        <taxon>Malvoideae</taxon>
        <taxon>Gossypium</taxon>
    </lineage>
</organism>
<name>A0A7J8RHN9_GOSDV</name>
<dbReference type="EMBL" id="JABFAC010000005">
    <property type="protein sequence ID" value="MBA0612876.1"/>
    <property type="molecule type" value="Genomic_DNA"/>
</dbReference>